<feature type="compositionally biased region" description="Polar residues" evidence="9">
    <location>
        <begin position="253"/>
        <end position="272"/>
    </location>
</feature>
<keyword evidence="7" id="KW-0245">EGF-like domain</keyword>
<sequence length="873" mass="96278">MPDPKGHRGANRKEGRLRFACASETAGSCGAASASLAKTSRARPAEGHRDEEEEADIVLAASTSEGLSISGDNAAFLSVPLKRCHENISQVPSPKRTRSAFQQTSRFSAYEVTVPKRIARQRRDLDNQDTGEVTYTIQAQGKEHVVILERNNVLLPWNFTVYTYGKDGSLITERPDMQNHCHYRGYVEDVEFSSASVSLCSGLSGFLMVGNTTLGIEPLEGSSGFEHVVYRLEDEETEPVTCGTPHTHHPSDSDISSKAQNIGHSHSGMSGDSVSHLLRRRRAIMQQTHYVELIIVVDYNGFKVMDNETRVQDQMIQVANRLDSMYAPLNIRVVLVGLEIWTAGNLITVDRNAGGVLSRFREWRAQNLLPRHRHDAGHFVAKQHFGSIAGLAYVSTVCSQLSAAINIYGSVGYLSSIMSHELGHNLGMGHDRPGCHCPAKQCRMGAKGTCGDSCVDIVFSDCSADSFEKLMLKMGHHNCLLNMPQPHKAYRKPYCGNKLLDPGEECDCGSEEECKKDLCCEPNTCKLKSWAQCTDGECCRNCKFLPGGYECRSRSDECDLPEYCSGSSPFCPADVFVQNGHVCRNNQSYCYNGDCQHHDTQCKTLFGSKARSAADVCYEFVNSKGDRFGNCGGNRGCSARDAKCGKLQCENVHSDTVFDTEPSIISTTIGKNKCWGVDFMMGPDVLDPGMVNDGTKCGEDKVCLNNKCKDVSELQFDCDMKDKCHGHGVCNNNKNCHCDYGWAPPFCKEEGYGGSLDSGPTWNEKDKATRVGLLIYFFLVLPLLLLGMTVFIGWNQLQQHFCRNRTECRQQTNNQNSASQAGNPTTDGVVQTSMLAFVPSYGPSNPQSQYKPHTVATHMRPQRLPPPLPPPCV</sequence>
<evidence type="ECO:0000256" key="6">
    <source>
        <dbReference type="PROSITE-ProRule" id="PRU00068"/>
    </source>
</evidence>
<dbReference type="PROSITE" id="PS01186">
    <property type="entry name" value="EGF_2"/>
    <property type="match status" value="1"/>
</dbReference>
<dbReference type="EMBL" id="JADWDJ010000005">
    <property type="protein sequence ID" value="KAG5280923.1"/>
    <property type="molecule type" value="Genomic_DNA"/>
</dbReference>
<feature type="region of interest" description="Disordered" evidence="9">
    <location>
        <begin position="28"/>
        <end position="53"/>
    </location>
</feature>
<dbReference type="InterPro" id="IPR024079">
    <property type="entry name" value="MetalloPept_cat_dom_sf"/>
</dbReference>
<dbReference type="InterPro" id="IPR036436">
    <property type="entry name" value="Disintegrin_dom_sf"/>
</dbReference>
<dbReference type="Pfam" id="PF08516">
    <property type="entry name" value="ADAM_CR"/>
    <property type="match status" value="1"/>
</dbReference>
<feature type="compositionally biased region" description="Low complexity" evidence="9">
    <location>
        <begin position="28"/>
        <end position="37"/>
    </location>
</feature>
<name>A0AAV6H0P3_9TELE</name>
<feature type="transmembrane region" description="Helical" evidence="10">
    <location>
        <begin position="773"/>
        <end position="794"/>
    </location>
</feature>
<feature type="domain" description="Peptidase M12B" evidence="13">
    <location>
        <begin position="289"/>
        <end position="484"/>
    </location>
</feature>
<keyword evidence="2 10" id="KW-0812">Transmembrane</keyword>
<evidence type="ECO:0000313" key="14">
    <source>
        <dbReference type="EMBL" id="KAG5280923.1"/>
    </source>
</evidence>
<feature type="disulfide bond" evidence="7">
    <location>
        <begin position="738"/>
        <end position="747"/>
    </location>
</feature>
<gene>
    <name evidence="14" type="ORF">AALO_G00065490</name>
</gene>
<evidence type="ECO:0000259" key="13">
    <source>
        <dbReference type="PROSITE" id="PS50215"/>
    </source>
</evidence>
<dbReference type="Proteomes" id="UP000823561">
    <property type="component" value="Chromosome 5"/>
</dbReference>
<keyword evidence="8" id="KW-0479">Metal-binding</keyword>
<evidence type="ECO:0000256" key="7">
    <source>
        <dbReference type="PROSITE-ProRule" id="PRU00076"/>
    </source>
</evidence>
<proteinExistence type="predicted"/>
<dbReference type="AlphaFoldDB" id="A0AAV6H0P3"/>
<evidence type="ECO:0000256" key="5">
    <source>
        <dbReference type="ARBA" id="ARBA00023157"/>
    </source>
</evidence>
<protein>
    <recommendedName>
        <fullName evidence="16">Disintegrin and metalloproteinase domain-containing protein 9</fullName>
    </recommendedName>
</protein>
<dbReference type="Pfam" id="PF00200">
    <property type="entry name" value="Disintegrin"/>
    <property type="match status" value="1"/>
</dbReference>
<dbReference type="Pfam" id="PF01562">
    <property type="entry name" value="Pep_M12B_propep"/>
    <property type="match status" value="1"/>
</dbReference>
<feature type="disulfide bond" evidence="8">
    <location>
        <begin position="437"/>
        <end position="442"/>
    </location>
</feature>
<evidence type="ECO:0000256" key="8">
    <source>
        <dbReference type="PROSITE-ProRule" id="PRU00276"/>
    </source>
</evidence>
<dbReference type="PANTHER" id="PTHR11905">
    <property type="entry name" value="ADAM A DISINTEGRIN AND METALLOPROTEASE DOMAIN"/>
    <property type="match status" value="1"/>
</dbReference>
<evidence type="ECO:0000256" key="10">
    <source>
        <dbReference type="SAM" id="Phobius"/>
    </source>
</evidence>
<dbReference type="GO" id="GO:0004222">
    <property type="term" value="F:metalloendopeptidase activity"/>
    <property type="evidence" value="ECO:0007669"/>
    <property type="project" value="InterPro"/>
</dbReference>
<feature type="domain" description="EGF-like" evidence="11">
    <location>
        <begin position="714"/>
        <end position="748"/>
    </location>
</feature>
<evidence type="ECO:0008006" key="16">
    <source>
        <dbReference type="Google" id="ProtNLM"/>
    </source>
</evidence>
<dbReference type="SMART" id="SM00050">
    <property type="entry name" value="DISIN"/>
    <property type="match status" value="1"/>
</dbReference>
<dbReference type="PANTHER" id="PTHR11905:SF136">
    <property type="entry name" value="DISINTEGRIN AND METALLOPROTEINASE DOMAIN-CONTAINING PROTEIN 9"/>
    <property type="match status" value="1"/>
</dbReference>
<dbReference type="GO" id="GO:0006508">
    <property type="term" value="P:proteolysis"/>
    <property type="evidence" value="ECO:0007669"/>
    <property type="project" value="InterPro"/>
</dbReference>
<dbReference type="InterPro" id="IPR018358">
    <property type="entry name" value="Disintegrin_CS"/>
</dbReference>
<feature type="binding site" evidence="8">
    <location>
        <position position="420"/>
    </location>
    <ligand>
        <name>Zn(2+)</name>
        <dbReference type="ChEBI" id="CHEBI:29105"/>
        <note>catalytic</note>
    </ligand>
</feature>
<dbReference type="SMART" id="SM00608">
    <property type="entry name" value="ACR"/>
    <property type="match status" value="1"/>
</dbReference>
<dbReference type="SUPFAM" id="SSF55486">
    <property type="entry name" value="Metalloproteases ('zincins'), catalytic domain"/>
    <property type="match status" value="1"/>
</dbReference>
<dbReference type="FunFam" id="3.40.390.10:FF:000002">
    <property type="entry name" value="Disintegrin and metalloproteinase domain-containing protein 22"/>
    <property type="match status" value="1"/>
</dbReference>
<dbReference type="Gene3D" id="4.10.70.10">
    <property type="entry name" value="Disintegrin domain"/>
    <property type="match status" value="1"/>
</dbReference>
<organism evidence="14 15">
    <name type="scientific">Alosa alosa</name>
    <name type="common">allis shad</name>
    <dbReference type="NCBI Taxonomy" id="278164"/>
    <lineage>
        <taxon>Eukaryota</taxon>
        <taxon>Metazoa</taxon>
        <taxon>Chordata</taxon>
        <taxon>Craniata</taxon>
        <taxon>Vertebrata</taxon>
        <taxon>Euteleostomi</taxon>
        <taxon>Actinopterygii</taxon>
        <taxon>Neopterygii</taxon>
        <taxon>Teleostei</taxon>
        <taxon>Clupei</taxon>
        <taxon>Clupeiformes</taxon>
        <taxon>Clupeoidei</taxon>
        <taxon>Clupeidae</taxon>
        <taxon>Alosa</taxon>
    </lineage>
</organism>
<keyword evidence="15" id="KW-1185">Reference proteome</keyword>
<dbReference type="PROSITE" id="PS50215">
    <property type="entry name" value="ADAM_MEPRO"/>
    <property type="match status" value="1"/>
</dbReference>
<feature type="region of interest" description="Disordered" evidence="9">
    <location>
        <begin position="239"/>
        <end position="272"/>
    </location>
</feature>
<dbReference type="SUPFAM" id="SSF57552">
    <property type="entry name" value="Blood coagulation inhibitor (disintegrin)"/>
    <property type="match status" value="1"/>
</dbReference>
<dbReference type="PRINTS" id="PR00289">
    <property type="entry name" value="DISINTEGRIN"/>
</dbReference>
<dbReference type="InterPro" id="IPR001762">
    <property type="entry name" value="Disintegrin_dom"/>
</dbReference>
<evidence type="ECO:0000256" key="2">
    <source>
        <dbReference type="ARBA" id="ARBA00022692"/>
    </source>
</evidence>
<dbReference type="PROSITE" id="PS50026">
    <property type="entry name" value="EGF_3"/>
    <property type="match status" value="1"/>
</dbReference>
<feature type="disulfide bond" evidence="6">
    <location>
        <begin position="551"/>
        <end position="571"/>
    </location>
</feature>
<dbReference type="InterPro" id="IPR006586">
    <property type="entry name" value="ADAM_Cys-rich"/>
</dbReference>
<dbReference type="InterPro" id="IPR000742">
    <property type="entry name" value="EGF"/>
</dbReference>
<keyword evidence="5 7" id="KW-1015">Disulfide bond</keyword>
<dbReference type="InterPro" id="IPR001590">
    <property type="entry name" value="Peptidase_M12B"/>
</dbReference>
<dbReference type="InterPro" id="IPR002870">
    <property type="entry name" value="Peptidase_M12B_N"/>
</dbReference>
<evidence type="ECO:0000313" key="15">
    <source>
        <dbReference type="Proteomes" id="UP000823561"/>
    </source>
</evidence>
<comment type="caution">
    <text evidence="7">Lacks conserved residue(s) required for the propagation of feature annotation.</text>
</comment>
<keyword evidence="3 10" id="KW-1133">Transmembrane helix</keyword>
<dbReference type="CDD" id="cd04269">
    <property type="entry name" value="ZnMc_adamalysin_II_like"/>
    <property type="match status" value="1"/>
</dbReference>
<feature type="binding site" evidence="8">
    <location>
        <position position="430"/>
    </location>
    <ligand>
        <name>Zn(2+)</name>
        <dbReference type="ChEBI" id="CHEBI:29105"/>
        <note>catalytic</note>
    </ligand>
</feature>
<evidence type="ECO:0000256" key="4">
    <source>
        <dbReference type="ARBA" id="ARBA00023136"/>
    </source>
</evidence>
<feature type="active site" evidence="8">
    <location>
        <position position="421"/>
    </location>
</feature>
<evidence type="ECO:0000256" key="3">
    <source>
        <dbReference type="ARBA" id="ARBA00022989"/>
    </source>
</evidence>
<evidence type="ECO:0000259" key="12">
    <source>
        <dbReference type="PROSITE" id="PS50214"/>
    </source>
</evidence>
<evidence type="ECO:0000259" key="11">
    <source>
        <dbReference type="PROSITE" id="PS50026"/>
    </source>
</evidence>
<dbReference type="PROSITE" id="PS00427">
    <property type="entry name" value="DISINTEGRIN_1"/>
    <property type="match status" value="1"/>
</dbReference>
<comment type="caution">
    <text evidence="14">The sequence shown here is derived from an EMBL/GenBank/DDBJ whole genome shotgun (WGS) entry which is preliminary data.</text>
</comment>
<dbReference type="FunFam" id="4.10.70.10:FF:000001">
    <property type="entry name" value="Disintegrin and metalloproteinase domain-containing protein 22"/>
    <property type="match status" value="1"/>
</dbReference>
<dbReference type="GO" id="GO:0005886">
    <property type="term" value="C:plasma membrane"/>
    <property type="evidence" value="ECO:0007669"/>
    <property type="project" value="TreeGrafter"/>
</dbReference>
<dbReference type="PROSITE" id="PS50214">
    <property type="entry name" value="DISINTEGRIN_2"/>
    <property type="match status" value="1"/>
</dbReference>
<dbReference type="GO" id="GO:0046872">
    <property type="term" value="F:metal ion binding"/>
    <property type="evidence" value="ECO:0007669"/>
    <property type="project" value="UniProtKB-KW"/>
</dbReference>
<keyword evidence="8" id="KW-0862">Zinc</keyword>
<feature type="domain" description="Disintegrin" evidence="12">
    <location>
        <begin position="492"/>
        <end position="579"/>
    </location>
</feature>
<keyword evidence="4 10" id="KW-0472">Membrane</keyword>
<accession>A0AAV6H0P3</accession>
<reference evidence="14" key="1">
    <citation type="submission" date="2020-10" db="EMBL/GenBank/DDBJ databases">
        <title>Chromosome-scale genome assembly of the Allis shad, Alosa alosa.</title>
        <authorList>
            <person name="Margot Z."/>
            <person name="Christophe K."/>
            <person name="Cabau C."/>
            <person name="Louis A."/>
            <person name="Berthelot C."/>
            <person name="Parey E."/>
            <person name="Roest Crollius H."/>
            <person name="Montfort J."/>
            <person name="Robinson-Rechavi M."/>
            <person name="Bucao C."/>
            <person name="Bouchez O."/>
            <person name="Gislard M."/>
            <person name="Lluch J."/>
            <person name="Milhes M."/>
            <person name="Lampietro C."/>
            <person name="Lopez Roques C."/>
            <person name="Donnadieu C."/>
            <person name="Braasch I."/>
            <person name="Desvignes T."/>
            <person name="Postlethwait J."/>
            <person name="Bobe J."/>
            <person name="Guiguen Y."/>
        </authorList>
    </citation>
    <scope>NUCLEOTIDE SEQUENCE</scope>
    <source>
        <strain evidence="14">M-15738</strain>
        <tissue evidence="14">Blood</tissue>
    </source>
</reference>
<feature type="binding site" evidence="8">
    <location>
        <position position="424"/>
    </location>
    <ligand>
        <name>Zn(2+)</name>
        <dbReference type="ChEBI" id="CHEBI:29105"/>
        <note>catalytic</note>
    </ligand>
</feature>
<dbReference type="Gene3D" id="3.40.390.10">
    <property type="entry name" value="Collagenase (Catalytic Domain)"/>
    <property type="match status" value="1"/>
</dbReference>
<evidence type="ECO:0000256" key="1">
    <source>
        <dbReference type="ARBA" id="ARBA00004479"/>
    </source>
</evidence>
<evidence type="ECO:0000256" key="9">
    <source>
        <dbReference type="SAM" id="MobiDB-lite"/>
    </source>
</evidence>
<dbReference type="InterPro" id="IPR034027">
    <property type="entry name" value="Reprolysin_adamalysin"/>
</dbReference>
<dbReference type="Pfam" id="PF01421">
    <property type="entry name" value="Reprolysin"/>
    <property type="match status" value="1"/>
</dbReference>
<comment type="subcellular location">
    <subcellularLocation>
        <location evidence="1">Membrane</location>
        <topology evidence="1">Single-pass type I membrane protein</topology>
    </subcellularLocation>
</comment>